<evidence type="ECO:0000256" key="4">
    <source>
        <dbReference type="ARBA" id="ARBA00023029"/>
    </source>
</evidence>
<comment type="catalytic activity">
    <reaction evidence="1">
        <text>ATP-dependent breakage, passage and rejoining of double-stranded DNA.</text>
        <dbReference type="EC" id="5.6.2.2"/>
    </reaction>
</comment>
<evidence type="ECO:0000256" key="3">
    <source>
        <dbReference type="ARBA" id="ARBA00012895"/>
    </source>
</evidence>
<keyword evidence="4" id="KW-0799">Topoisomerase</keyword>
<dbReference type="EMBL" id="PGWX01000061">
    <property type="protein sequence ID" value="PPJ79219.1"/>
    <property type="molecule type" value="Genomic_DNA"/>
</dbReference>
<comment type="caution">
    <text evidence="8">The sequence shown here is derived from an EMBL/GenBank/DDBJ whole genome shotgun (WGS) entry which is preliminary data.</text>
</comment>
<evidence type="ECO:0000256" key="5">
    <source>
        <dbReference type="ARBA" id="ARBA00023125"/>
    </source>
</evidence>
<name>A0A7Z1N8B1_STAHA</name>
<dbReference type="InterPro" id="IPR014721">
    <property type="entry name" value="Ribsml_uS5_D2-typ_fold_subgr"/>
</dbReference>
<proteinExistence type="predicted"/>
<reference evidence="8 9" key="1">
    <citation type="submission" date="2017-11" db="EMBL/GenBank/DDBJ databases">
        <authorList>
            <person name="Founou R.C."/>
            <person name="Founou L."/>
            <person name="Allam M."/>
            <person name="Ismail A."/>
            <person name="Essack S.Y."/>
        </authorList>
    </citation>
    <scope>NUCLEOTIDE SEQUENCE [LARGE SCALE GENOMIC DNA]</scope>
    <source>
        <strain evidence="8 9">G811N2B1</strain>
    </source>
</reference>
<accession>A0A7Z1N8B1</accession>
<keyword evidence="6" id="KW-0413">Isomerase</keyword>
<dbReference type="GO" id="GO:0003677">
    <property type="term" value="F:DNA binding"/>
    <property type="evidence" value="ECO:0007669"/>
    <property type="project" value="UniProtKB-KW"/>
</dbReference>
<dbReference type="InterPro" id="IPR020568">
    <property type="entry name" value="Ribosomal_Su5_D2-typ_SF"/>
</dbReference>
<dbReference type="PANTHER" id="PTHR10169:SF38">
    <property type="entry name" value="DNA TOPOISOMERASE 2"/>
    <property type="match status" value="1"/>
</dbReference>
<evidence type="ECO:0000256" key="1">
    <source>
        <dbReference type="ARBA" id="ARBA00000185"/>
    </source>
</evidence>
<dbReference type="GO" id="GO:0003918">
    <property type="term" value="F:DNA topoisomerase type II (double strand cut, ATP-hydrolyzing) activity"/>
    <property type="evidence" value="ECO:0007669"/>
    <property type="project" value="UniProtKB-EC"/>
</dbReference>
<protein>
    <recommendedName>
        <fullName evidence="3">DNA topoisomerase (ATP-hydrolyzing)</fullName>
        <ecNumber evidence="3">5.6.2.2</ecNumber>
    </recommendedName>
</protein>
<dbReference type="GO" id="GO:0005524">
    <property type="term" value="F:ATP binding"/>
    <property type="evidence" value="ECO:0007669"/>
    <property type="project" value="InterPro"/>
</dbReference>
<dbReference type="Proteomes" id="UP000238153">
    <property type="component" value="Unassembled WGS sequence"/>
</dbReference>
<gene>
    <name evidence="8" type="ORF">CV019_00625</name>
</gene>
<dbReference type="Gene3D" id="3.30.230.10">
    <property type="match status" value="1"/>
</dbReference>
<dbReference type="InterPro" id="IPR050634">
    <property type="entry name" value="DNA_Topoisomerase_II"/>
</dbReference>
<dbReference type="GO" id="GO:0006265">
    <property type="term" value="P:DNA topological change"/>
    <property type="evidence" value="ECO:0007669"/>
    <property type="project" value="InterPro"/>
</dbReference>
<comment type="cofactor">
    <cofactor evidence="2">
        <name>Mg(2+)</name>
        <dbReference type="ChEBI" id="CHEBI:18420"/>
    </cofactor>
</comment>
<sequence>DHGRLWEVGFAVSDGTARQVSFVNNIATIKGGKHVDHVEQQIVNRIMEHVQKAKKVLLLRPTRTVSRFGSLSIVRLSTPHLIVRRRRRLLSSRQPLALSGLCQKILRAKCSNQVSSTMCSLLPSFTRTDSFKPLMDASDLEYQSRSWKTPTGRVPSAA</sequence>
<dbReference type="Pfam" id="PF00204">
    <property type="entry name" value="DNA_gyraseB"/>
    <property type="match status" value="1"/>
</dbReference>
<dbReference type="InterPro" id="IPR013506">
    <property type="entry name" value="Topo_IIA_bsu_dom2"/>
</dbReference>
<dbReference type="AlphaFoldDB" id="A0A7Z1N8B1"/>
<keyword evidence="5" id="KW-0238">DNA-binding</keyword>
<evidence type="ECO:0000259" key="7">
    <source>
        <dbReference type="Pfam" id="PF00204"/>
    </source>
</evidence>
<dbReference type="GO" id="GO:0000819">
    <property type="term" value="P:sister chromatid segregation"/>
    <property type="evidence" value="ECO:0007669"/>
    <property type="project" value="TreeGrafter"/>
</dbReference>
<evidence type="ECO:0000256" key="6">
    <source>
        <dbReference type="ARBA" id="ARBA00023235"/>
    </source>
</evidence>
<dbReference type="SUPFAM" id="SSF54211">
    <property type="entry name" value="Ribosomal protein S5 domain 2-like"/>
    <property type="match status" value="1"/>
</dbReference>
<feature type="non-terminal residue" evidence="8">
    <location>
        <position position="158"/>
    </location>
</feature>
<feature type="domain" description="DNA topoisomerase type IIA subunit B" evidence="7">
    <location>
        <begin position="6"/>
        <end position="55"/>
    </location>
</feature>
<evidence type="ECO:0000256" key="2">
    <source>
        <dbReference type="ARBA" id="ARBA00001946"/>
    </source>
</evidence>
<evidence type="ECO:0000313" key="9">
    <source>
        <dbReference type="Proteomes" id="UP000238153"/>
    </source>
</evidence>
<feature type="non-terminal residue" evidence="8">
    <location>
        <position position="1"/>
    </location>
</feature>
<dbReference type="PANTHER" id="PTHR10169">
    <property type="entry name" value="DNA TOPOISOMERASE/GYRASE"/>
    <property type="match status" value="1"/>
</dbReference>
<evidence type="ECO:0000313" key="8">
    <source>
        <dbReference type="EMBL" id="PPJ79219.1"/>
    </source>
</evidence>
<dbReference type="EC" id="5.6.2.2" evidence="3"/>
<organism evidence="8 9">
    <name type="scientific">Staphylococcus haemolyticus</name>
    <dbReference type="NCBI Taxonomy" id="1283"/>
    <lineage>
        <taxon>Bacteria</taxon>
        <taxon>Bacillati</taxon>
        <taxon>Bacillota</taxon>
        <taxon>Bacilli</taxon>
        <taxon>Bacillales</taxon>
        <taxon>Staphylococcaceae</taxon>
        <taxon>Staphylococcus</taxon>
    </lineage>
</organism>